<dbReference type="InterPro" id="IPR036928">
    <property type="entry name" value="AS_sf"/>
</dbReference>
<dbReference type="EMBL" id="QGGH01000001">
    <property type="protein sequence ID" value="PWJ93719.1"/>
    <property type="molecule type" value="Genomic_DNA"/>
</dbReference>
<organism evidence="3 4">
    <name type="scientific">Rhizobium loti</name>
    <name type="common">Mesorhizobium loti</name>
    <dbReference type="NCBI Taxonomy" id="381"/>
    <lineage>
        <taxon>Bacteria</taxon>
        <taxon>Pseudomonadati</taxon>
        <taxon>Pseudomonadota</taxon>
        <taxon>Alphaproteobacteria</taxon>
        <taxon>Hyphomicrobiales</taxon>
        <taxon>Phyllobacteriaceae</taxon>
        <taxon>Mesorhizobium</taxon>
    </lineage>
</organism>
<evidence type="ECO:0000313" key="4">
    <source>
        <dbReference type="Proteomes" id="UP000245631"/>
    </source>
</evidence>
<evidence type="ECO:0000313" key="3">
    <source>
        <dbReference type="EMBL" id="PWJ93719.1"/>
    </source>
</evidence>
<dbReference type="InterPro" id="IPR000120">
    <property type="entry name" value="Amidase"/>
</dbReference>
<dbReference type="GeneID" id="61049746"/>
<dbReference type="Gene3D" id="3.90.1300.10">
    <property type="entry name" value="Amidase signature (AS) domain"/>
    <property type="match status" value="1"/>
</dbReference>
<protein>
    <submittedName>
        <fullName evidence="3">Amidase</fullName>
    </submittedName>
</protein>
<name>A0A8E2WFY1_RHILI</name>
<dbReference type="GO" id="GO:0003824">
    <property type="term" value="F:catalytic activity"/>
    <property type="evidence" value="ECO:0007669"/>
    <property type="project" value="InterPro"/>
</dbReference>
<dbReference type="AlphaFoldDB" id="A0A8E2WFY1"/>
<proteinExistence type="inferred from homology"/>
<accession>A0A8E2WFY1</accession>
<comment type="similarity">
    <text evidence="1">Belongs to the amidase family.</text>
</comment>
<evidence type="ECO:0000256" key="1">
    <source>
        <dbReference type="ARBA" id="ARBA00009199"/>
    </source>
</evidence>
<dbReference type="PANTHER" id="PTHR11895">
    <property type="entry name" value="TRANSAMIDASE"/>
    <property type="match status" value="1"/>
</dbReference>
<dbReference type="InterPro" id="IPR023631">
    <property type="entry name" value="Amidase_dom"/>
</dbReference>
<dbReference type="RefSeq" id="WP_109658907.1">
    <property type="nucleotide sequence ID" value="NZ_QGGH01000001.1"/>
</dbReference>
<feature type="domain" description="Amidase" evidence="2">
    <location>
        <begin position="36"/>
        <end position="454"/>
    </location>
</feature>
<dbReference type="PANTHER" id="PTHR11895:SF7">
    <property type="entry name" value="GLUTAMYL-TRNA(GLN) AMIDOTRANSFERASE SUBUNIT A, MITOCHONDRIAL"/>
    <property type="match status" value="1"/>
</dbReference>
<gene>
    <name evidence="3" type="ORF">C8D77_101399</name>
</gene>
<evidence type="ECO:0000259" key="2">
    <source>
        <dbReference type="Pfam" id="PF01425"/>
    </source>
</evidence>
<dbReference type="SUPFAM" id="SSF75304">
    <property type="entry name" value="Amidase signature (AS) enzymes"/>
    <property type="match status" value="1"/>
</dbReference>
<reference evidence="3 4" key="1">
    <citation type="submission" date="2018-05" db="EMBL/GenBank/DDBJ databases">
        <title>Genomic Encyclopedia of Type Strains, Phase IV (KMG-IV): sequencing the most valuable type-strain genomes for metagenomic binning, comparative biology and taxonomic classification.</title>
        <authorList>
            <person name="Goeker M."/>
        </authorList>
    </citation>
    <scope>NUCLEOTIDE SEQUENCE [LARGE SCALE GENOMIC DNA]</scope>
    <source>
        <strain evidence="3 4">DSM 2626</strain>
    </source>
</reference>
<dbReference type="Proteomes" id="UP000245631">
    <property type="component" value="Unassembled WGS sequence"/>
</dbReference>
<dbReference type="Pfam" id="PF01425">
    <property type="entry name" value="Amidase"/>
    <property type="match status" value="1"/>
</dbReference>
<sequence length="483" mass="50739">MRLDEYAAHDGISLASLLAKGKVTPRELGRCVEQAVAAVNPALNAVIELYPDALESLPERASATPFGGIPTLTKDFPVEAGRPAEFGSRLAQGFSAGHDAVYWTRLRKGGLVNAGRTASSEFGVPATTESPLYGATRNPWNPERGVAGSSGGAAAAVAAGIVPFAQGSDGGGSIRNPAAFCGLIGLKPSRGRVTGAPNANAPLLGLATAFMLTRSVRDTAVLLDLCHGPDAGDGYEIAAPAGTYRDAMQRPPRGLRIALCTKSWSGVQLDPEVAAATRSAAERFAALGHHVDEASPDFDYPAFLHAQKVIWAADAAAHMPAMARYMNRSLEEALGTSVYALYRWGLCISGAQLIDALAVYDRVTRQVGRFLAGYDLLLTPTSTILPEPIGTFDPNRAGIDADGVFDDLAPKETFTALFNATGQPAISLPLGRSWDGLPIGIQLVARFGREDLLLAAARQMEEELESAPGIWGQGRPAIHAGNF</sequence>
<comment type="caution">
    <text evidence="3">The sequence shown here is derived from an EMBL/GenBank/DDBJ whole genome shotgun (WGS) entry which is preliminary data.</text>
</comment>